<dbReference type="CDD" id="cd06225">
    <property type="entry name" value="HAMP"/>
    <property type="match status" value="1"/>
</dbReference>
<dbReference type="PROSITE" id="PS50885">
    <property type="entry name" value="HAMP"/>
    <property type="match status" value="1"/>
</dbReference>
<dbReference type="GO" id="GO:0005524">
    <property type="term" value="F:ATP binding"/>
    <property type="evidence" value="ECO:0007669"/>
    <property type="project" value="UniProtKB-KW"/>
</dbReference>
<dbReference type="Gene3D" id="3.30.450.20">
    <property type="entry name" value="PAS domain"/>
    <property type="match status" value="1"/>
</dbReference>
<dbReference type="Gene3D" id="6.10.340.10">
    <property type="match status" value="1"/>
</dbReference>
<keyword evidence="13" id="KW-0902">Two-component regulatory system</keyword>
<evidence type="ECO:0000256" key="10">
    <source>
        <dbReference type="ARBA" id="ARBA00022777"/>
    </source>
</evidence>
<dbReference type="GO" id="GO:0000156">
    <property type="term" value="F:phosphorelay response regulator activity"/>
    <property type="evidence" value="ECO:0007669"/>
    <property type="project" value="TreeGrafter"/>
</dbReference>
<reference evidence="19 20" key="1">
    <citation type="submission" date="2019-04" db="EMBL/GenBank/DDBJ databases">
        <title>Geobacter ruber sp. nov., ferric-reducing bacteria isolated from paddy soil.</title>
        <authorList>
            <person name="Xu Z."/>
            <person name="Masuda Y."/>
            <person name="Itoh H."/>
            <person name="Senoo K."/>
        </authorList>
    </citation>
    <scope>NUCLEOTIDE SEQUENCE [LARGE SCALE GENOMIC DNA]</scope>
    <source>
        <strain evidence="19 20">Red88</strain>
    </source>
</reference>
<dbReference type="GO" id="GO:0030295">
    <property type="term" value="F:protein kinase activator activity"/>
    <property type="evidence" value="ECO:0007669"/>
    <property type="project" value="TreeGrafter"/>
</dbReference>
<keyword evidence="10" id="KW-0418">Kinase</keyword>
<evidence type="ECO:0000256" key="6">
    <source>
        <dbReference type="ARBA" id="ARBA00022553"/>
    </source>
</evidence>
<dbReference type="SMART" id="SM00388">
    <property type="entry name" value="HisKA"/>
    <property type="match status" value="1"/>
</dbReference>
<dbReference type="PRINTS" id="PR00344">
    <property type="entry name" value="BCTRLSENSOR"/>
</dbReference>
<evidence type="ECO:0000259" key="17">
    <source>
        <dbReference type="PROSITE" id="PS50109"/>
    </source>
</evidence>
<dbReference type="Gene3D" id="3.30.565.10">
    <property type="entry name" value="Histidine kinase-like ATPase, C-terminal domain"/>
    <property type="match status" value="1"/>
</dbReference>
<dbReference type="SMART" id="SM00304">
    <property type="entry name" value="HAMP"/>
    <property type="match status" value="1"/>
</dbReference>
<dbReference type="FunFam" id="3.30.565.10:FF:000023">
    <property type="entry name" value="PAS domain-containing sensor histidine kinase"/>
    <property type="match status" value="1"/>
</dbReference>
<dbReference type="SMART" id="SM00091">
    <property type="entry name" value="PAS"/>
    <property type="match status" value="1"/>
</dbReference>
<dbReference type="Proteomes" id="UP000324298">
    <property type="component" value="Unassembled WGS sequence"/>
</dbReference>
<comment type="subcellular location">
    <subcellularLocation>
        <location evidence="3">Cell membrane</location>
    </subcellularLocation>
    <subcellularLocation>
        <location evidence="2">Membrane</location>
        <topology evidence="2">Multi-pass membrane protein</topology>
    </subcellularLocation>
</comment>
<protein>
    <recommendedName>
        <fullName evidence="4">histidine kinase</fullName>
        <ecNumber evidence="4">2.7.13.3</ecNumber>
    </recommendedName>
</protein>
<dbReference type="EMBL" id="SRSD01000004">
    <property type="protein sequence ID" value="KAA0892096.1"/>
    <property type="molecule type" value="Genomic_DNA"/>
</dbReference>
<evidence type="ECO:0000256" key="14">
    <source>
        <dbReference type="ARBA" id="ARBA00023136"/>
    </source>
</evidence>
<evidence type="ECO:0000256" key="15">
    <source>
        <dbReference type="SAM" id="Coils"/>
    </source>
</evidence>
<dbReference type="InterPro" id="IPR003660">
    <property type="entry name" value="HAMP_dom"/>
</dbReference>
<dbReference type="PROSITE" id="PS50109">
    <property type="entry name" value="HIS_KIN"/>
    <property type="match status" value="1"/>
</dbReference>
<evidence type="ECO:0000256" key="1">
    <source>
        <dbReference type="ARBA" id="ARBA00000085"/>
    </source>
</evidence>
<keyword evidence="12 16" id="KW-1133">Transmembrane helix</keyword>
<dbReference type="FunFam" id="1.10.287.130:FF:000008">
    <property type="entry name" value="Two-component sensor histidine kinase"/>
    <property type="match status" value="1"/>
</dbReference>
<dbReference type="InterPro" id="IPR035965">
    <property type="entry name" value="PAS-like_dom_sf"/>
</dbReference>
<dbReference type="NCBIfam" id="TIGR00229">
    <property type="entry name" value="sensory_box"/>
    <property type="match status" value="1"/>
</dbReference>
<dbReference type="GO" id="GO:0005886">
    <property type="term" value="C:plasma membrane"/>
    <property type="evidence" value="ECO:0007669"/>
    <property type="project" value="UniProtKB-SubCell"/>
</dbReference>
<organism evidence="19 20">
    <name type="scientific">Oryzomonas rubra</name>
    <dbReference type="NCBI Taxonomy" id="2509454"/>
    <lineage>
        <taxon>Bacteria</taxon>
        <taxon>Pseudomonadati</taxon>
        <taxon>Thermodesulfobacteriota</taxon>
        <taxon>Desulfuromonadia</taxon>
        <taxon>Geobacterales</taxon>
        <taxon>Geobacteraceae</taxon>
        <taxon>Oryzomonas</taxon>
    </lineage>
</organism>
<evidence type="ECO:0000313" key="20">
    <source>
        <dbReference type="Proteomes" id="UP000324298"/>
    </source>
</evidence>
<dbReference type="InterPro" id="IPR004358">
    <property type="entry name" value="Sig_transdc_His_kin-like_C"/>
</dbReference>
<evidence type="ECO:0000256" key="12">
    <source>
        <dbReference type="ARBA" id="ARBA00022989"/>
    </source>
</evidence>
<proteinExistence type="predicted"/>
<keyword evidence="6" id="KW-0597">Phosphoprotein</keyword>
<dbReference type="Pfam" id="PF02518">
    <property type="entry name" value="HATPase_c"/>
    <property type="match status" value="1"/>
</dbReference>
<dbReference type="Pfam" id="PF00672">
    <property type="entry name" value="HAMP"/>
    <property type="match status" value="1"/>
</dbReference>
<dbReference type="GO" id="GO:0006355">
    <property type="term" value="P:regulation of DNA-templated transcription"/>
    <property type="evidence" value="ECO:0007669"/>
    <property type="project" value="InterPro"/>
</dbReference>
<keyword evidence="20" id="KW-1185">Reference proteome</keyword>
<keyword evidence="15" id="KW-0175">Coiled coil</keyword>
<evidence type="ECO:0000259" key="18">
    <source>
        <dbReference type="PROSITE" id="PS50885"/>
    </source>
</evidence>
<keyword evidence="8 16" id="KW-0812">Transmembrane</keyword>
<dbReference type="PANTHER" id="PTHR42878:SF7">
    <property type="entry name" value="SENSOR HISTIDINE KINASE GLRK"/>
    <property type="match status" value="1"/>
</dbReference>
<evidence type="ECO:0000256" key="8">
    <source>
        <dbReference type="ARBA" id="ARBA00022692"/>
    </source>
</evidence>
<dbReference type="GO" id="GO:0000155">
    <property type="term" value="F:phosphorelay sensor kinase activity"/>
    <property type="evidence" value="ECO:0007669"/>
    <property type="project" value="InterPro"/>
</dbReference>
<dbReference type="SUPFAM" id="SSF55874">
    <property type="entry name" value="ATPase domain of HSP90 chaperone/DNA topoisomerase II/histidine kinase"/>
    <property type="match status" value="1"/>
</dbReference>
<evidence type="ECO:0000256" key="2">
    <source>
        <dbReference type="ARBA" id="ARBA00004141"/>
    </source>
</evidence>
<evidence type="ECO:0000256" key="4">
    <source>
        <dbReference type="ARBA" id="ARBA00012438"/>
    </source>
</evidence>
<dbReference type="SUPFAM" id="SSF47384">
    <property type="entry name" value="Homodimeric domain of signal transducing histidine kinase"/>
    <property type="match status" value="1"/>
</dbReference>
<evidence type="ECO:0000313" key="19">
    <source>
        <dbReference type="EMBL" id="KAA0892096.1"/>
    </source>
</evidence>
<dbReference type="InterPro" id="IPR013767">
    <property type="entry name" value="PAS_fold"/>
</dbReference>
<keyword evidence="14 16" id="KW-0472">Membrane</keyword>
<dbReference type="SUPFAM" id="SSF158472">
    <property type="entry name" value="HAMP domain-like"/>
    <property type="match status" value="1"/>
</dbReference>
<evidence type="ECO:0000256" key="5">
    <source>
        <dbReference type="ARBA" id="ARBA00022475"/>
    </source>
</evidence>
<dbReference type="PANTHER" id="PTHR42878">
    <property type="entry name" value="TWO-COMPONENT HISTIDINE KINASE"/>
    <property type="match status" value="1"/>
</dbReference>
<dbReference type="OrthoDB" id="9813151at2"/>
<gene>
    <name evidence="19" type="ORF">ET418_07770</name>
</gene>
<name>A0A5A9XGC9_9BACT</name>
<dbReference type="InterPro" id="IPR036097">
    <property type="entry name" value="HisK_dim/P_sf"/>
</dbReference>
<feature type="domain" description="Histidine kinase" evidence="17">
    <location>
        <begin position="366"/>
        <end position="588"/>
    </location>
</feature>
<evidence type="ECO:0000256" key="13">
    <source>
        <dbReference type="ARBA" id="ARBA00023012"/>
    </source>
</evidence>
<dbReference type="InterPro" id="IPR050351">
    <property type="entry name" value="BphY/WalK/GraS-like"/>
</dbReference>
<keyword evidence="7" id="KW-0808">Transferase</keyword>
<comment type="catalytic activity">
    <reaction evidence="1">
        <text>ATP + protein L-histidine = ADP + protein N-phospho-L-histidine.</text>
        <dbReference type="EC" id="2.7.13.3"/>
    </reaction>
</comment>
<comment type="caution">
    <text evidence="19">The sequence shown here is derived from an EMBL/GenBank/DDBJ whole genome shotgun (WGS) entry which is preliminary data.</text>
</comment>
<dbReference type="InterPro" id="IPR005467">
    <property type="entry name" value="His_kinase_dom"/>
</dbReference>
<dbReference type="SMART" id="SM00387">
    <property type="entry name" value="HATPase_c"/>
    <property type="match status" value="1"/>
</dbReference>
<dbReference type="Pfam" id="PF00989">
    <property type="entry name" value="PAS"/>
    <property type="match status" value="1"/>
</dbReference>
<dbReference type="CDD" id="cd16922">
    <property type="entry name" value="HATPase_EvgS-ArcB-TorS-like"/>
    <property type="match status" value="1"/>
</dbReference>
<dbReference type="AlphaFoldDB" id="A0A5A9XGC9"/>
<feature type="transmembrane region" description="Helical" evidence="16">
    <location>
        <begin position="162"/>
        <end position="185"/>
    </location>
</feature>
<dbReference type="RefSeq" id="WP_149307034.1">
    <property type="nucleotide sequence ID" value="NZ_SRSD01000004.1"/>
</dbReference>
<dbReference type="Gene3D" id="1.10.287.130">
    <property type="match status" value="1"/>
</dbReference>
<dbReference type="InterPro" id="IPR036890">
    <property type="entry name" value="HATPase_C_sf"/>
</dbReference>
<accession>A0A5A9XGC9</accession>
<keyword evidence="11" id="KW-0067">ATP-binding</keyword>
<dbReference type="InterPro" id="IPR003661">
    <property type="entry name" value="HisK_dim/P_dom"/>
</dbReference>
<keyword evidence="9" id="KW-0547">Nucleotide-binding</keyword>
<feature type="coiled-coil region" evidence="15">
    <location>
        <begin position="224"/>
        <end position="251"/>
    </location>
</feature>
<evidence type="ECO:0000256" key="11">
    <source>
        <dbReference type="ARBA" id="ARBA00022840"/>
    </source>
</evidence>
<evidence type="ECO:0000256" key="3">
    <source>
        <dbReference type="ARBA" id="ARBA00004236"/>
    </source>
</evidence>
<dbReference type="CDD" id="cd00130">
    <property type="entry name" value="PAS"/>
    <property type="match status" value="1"/>
</dbReference>
<dbReference type="InterPro" id="IPR003594">
    <property type="entry name" value="HATPase_dom"/>
</dbReference>
<dbReference type="SUPFAM" id="SSF55785">
    <property type="entry name" value="PYP-like sensor domain (PAS domain)"/>
    <property type="match status" value="1"/>
</dbReference>
<dbReference type="Pfam" id="PF00512">
    <property type="entry name" value="HisKA"/>
    <property type="match status" value="1"/>
</dbReference>
<dbReference type="InterPro" id="IPR000014">
    <property type="entry name" value="PAS"/>
</dbReference>
<feature type="domain" description="HAMP" evidence="18">
    <location>
        <begin position="187"/>
        <end position="239"/>
    </location>
</feature>
<sequence length="589" mass="64400">MGFRLKLMLSYLFLIVSIAGSFYLYMDHVLETNLVEESRTNLQSQAKLARLLVMSDHMKLPPQQLAEMVGSTIRERLTLIAPDGRVIGDSDVNGAKLGELQNHLDRPEVQAALASGTGIALRYSETLKTDMLYVAMTYGSGRTDGFVRLAMPLSYLTNSSNALHRVVGVAVLLTTLAALLLSYILSNLTSRPLRNMAAAAARIGRGESPVRIPAAAHDEVGDLARVLNDMSERIEQQMQRLSSEKQQLDTILRGMGEGVMVTSPEGAITLVNPAFRRLFSLSGDVEGKKLIEISRHPDLLAAFTALGAAEGEELIREITIQPGEITLLTHWAPLAVDGRKSGVVAVFHDISDMKKVENIRRDFVANVSHELRTPVSVIKGYAETLLDGALQSDGDRATRFVEIILSHSERLAALINDILTLSTLESRALVLDRHPLDISGTMRKTYMLLEENANKKDIRMQLDIPAGLPRVLADQGRVEQVIVNLLDNAIKYTPPQGMVTLSVRQGDDPGFLKIAVADTGIGIPFKDLPRIFERFYRVDEARSRDQGGTGLGLAIAKHIVQLHGGEISVTNNEFGKGSIFSFTLPVAAA</sequence>
<keyword evidence="5" id="KW-1003">Cell membrane</keyword>
<feature type="transmembrane region" description="Helical" evidence="16">
    <location>
        <begin position="7"/>
        <end position="26"/>
    </location>
</feature>
<dbReference type="EC" id="2.7.13.3" evidence="4"/>
<evidence type="ECO:0000256" key="7">
    <source>
        <dbReference type="ARBA" id="ARBA00022679"/>
    </source>
</evidence>
<evidence type="ECO:0000256" key="9">
    <source>
        <dbReference type="ARBA" id="ARBA00022741"/>
    </source>
</evidence>
<dbReference type="CDD" id="cd00082">
    <property type="entry name" value="HisKA"/>
    <property type="match status" value="1"/>
</dbReference>
<evidence type="ECO:0000256" key="16">
    <source>
        <dbReference type="SAM" id="Phobius"/>
    </source>
</evidence>
<dbReference type="GO" id="GO:0007234">
    <property type="term" value="P:osmosensory signaling via phosphorelay pathway"/>
    <property type="evidence" value="ECO:0007669"/>
    <property type="project" value="TreeGrafter"/>
</dbReference>